<accession>A0A0M3JPW2</accession>
<evidence type="ECO:0000313" key="1">
    <source>
        <dbReference type="WBParaSite" id="ASIM_0000971301-mRNA-1"/>
    </source>
</evidence>
<organism evidence="1">
    <name type="scientific">Anisakis simplex</name>
    <name type="common">Herring worm</name>
    <dbReference type="NCBI Taxonomy" id="6269"/>
    <lineage>
        <taxon>Eukaryota</taxon>
        <taxon>Metazoa</taxon>
        <taxon>Ecdysozoa</taxon>
        <taxon>Nematoda</taxon>
        <taxon>Chromadorea</taxon>
        <taxon>Rhabditida</taxon>
        <taxon>Spirurina</taxon>
        <taxon>Ascaridomorpha</taxon>
        <taxon>Ascaridoidea</taxon>
        <taxon>Anisakidae</taxon>
        <taxon>Anisakis</taxon>
        <taxon>Anisakis simplex complex</taxon>
    </lineage>
</organism>
<name>A0A0M3JPW2_ANISI</name>
<proteinExistence type="predicted"/>
<dbReference type="AlphaFoldDB" id="A0A0M3JPW2"/>
<dbReference type="WBParaSite" id="ASIM_0000971301-mRNA-1">
    <property type="protein sequence ID" value="ASIM_0000971301-mRNA-1"/>
    <property type="gene ID" value="ASIM_0000971301"/>
</dbReference>
<protein>
    <submittedName>
        <fullName evidence="1">Plexin_cytopl domain-containing protein</fullName>
    </submittedName>
</protein>
<reference evidence="1" key="1">
    <citation type="submission" date="2017-02" db="UniProtKB">
        <authorList>
            <consortium name="WormBaseParasite"/>
        </authorList>
    </citation>
    <scope>IDENTIFICATION</scope>
</reference>
<dbReference type="Gene3D" id="2.60.40.10">
    <property type="entry name" value="Immunoglobulins"/>
    <property type="match status" value="1"/>
</dbReference>
<dbReference type="InterPro" id="IPR013783">
    <property type="entry name" value="Ig-like_fold"/>
</dbReference>
<sequence>LGRSYQDVVGAVTAANVRCDVDQDLYQTASRIVCRTRASPVQKTARNPIIIKLRDEHKYTAISNESFMYVDPLVTRIEPLKGIASVVLLIIPPSQFILSPSWFS</sequence>